<dbReference type="FunFam" id="2.60.40.150:FF:000047">
    <property type="entry name" value="Putative E3 ubiquitin-protein ligase NEDD4-like"/>
    <property type="match status" value="1"/>
</dbReference>
<evidence type="ECO:0000313" key="11">
    <source>
        <dbReference type="Proteomes" id="UP001142489"/>
    </source>
</evidence>
<dbReference type="SUPFAM" id="SSF49562">
    <property type="entry name" value="C2 domain (Calcium/lipid-binding domain, CaLB)"/>
    <property type="match status" value="1"/>
</dbReference>
<dbReference type="GO" id="GO:0005923">
    <property type="term" value="C:bicellular tight junction"/>
    <property type="evidence" value="ECO:0007669"/>
    <property type="project" value="UniProtKB-SubCell"/>
</dbReference>
<dbReference type="Gene3D" id="2.20.70.10">
    <property type="match status" value="3"/>
</dbReference>
<dbReference type="GO" id="GO:0045944">
    <property type="term" value="P:positive regulation of transcription by RNA polymerase II"/>
    <property type="evidence" value="ECO:0007669"/>
    <property type="project" value="TreeGrafter"/>
</dbReference>
<dbReference type="SUPFAM" id="SSF51045">
    <property type="entry name" value="WW domain"/>
    <property type="match status" value="3"/>
</dbReference>
<dbReference type="OrthoDB" id="9037334at2759"/>
<dbReference type="GO" id="GO:0005634">
    <property type="term" value="C:nucleus"/>
    <property type="evidence" value="ECO:0007669"/>
    <property type="project" value="UniProtKB-SubCell"/>
</dbReference>
<dbReference type="CDD" id="cd00201">
    <property type="entry name" value="WW"/>
    <property type="match status" value="3"/>
</dbReference>
<dbReference type="InterPro" id="IPR035892">
    <property type="entry name" value="C2_domain_sf"/>
</dbReference>
<evidence type="ECO:0000259" key="8">
    <source>
        <dbReference type="PROSITE" id="PS50004"/>
    </source>
</evidence>
<feature type="domain" description="WW" evidence="9">
    <location>
        <begin position="359"/>
        <end position="392"/>
    </location>
</feature>
<feature type="domain" description="C2" evidence="8">
    <location>
        <begin position="14"/>
        <end position="139"/>
    </location>
</feature>
<feature type="region of interest" description="Disordered" evidence="7">
    <location>
        <begin position="417"/>
        <end position="436"/>
    </location>
</feature>
<protein>
    <recommendedName>
        <fullName evidence="12">E3 ubiquitin-protein ligase NEDD4</fullName>
    </recommendedName>
</protein>
<gene>
    <name evidence="10" type="ORF">JRQ81_006944</name>
</gene>
<keyword evidence="11" id="KW-1185">Reference proteome</keyword>
<feature type="compositionally biased region" description="Pro residues" evidence="7">
    <location>
        <begin position="10"/>
        <end position="19"/>
    </location>
</feature>
<keyword evidence="4" id="KW-0965">Cell junction</keyword>
<evidence type="ECO:0000313" key="10">
    <source>
        <dbReference type="EMBL" id="KAJ7311328.1"/>
    </source>
</evidence>
<comment type="subcellular location">
    <subcellularLocation>
        <location evidence="2">Cell junction</location>
        <location evidence="2">Tight junction</location>
    </subcellularLocation>
    <subcellularLocation>
        <location evidence="3">Cytoplasm</location>
    </subcellularLocation>
    <subcellularLocation>
        <location evidence="1">Nucleus</location>
    </subcellularLocation>
</comment>
<dbReference type="PROSITE" id="PS50020">
    <property type="entry name" value="WW_DOMAIN_2"/>
    <property type="match status" value="3"/>
</dbReference>
<dbReference type="Pfam" id="PF00397">
    <property type="entry name" value="WW"/>
    <property type="match status" value="3"/>
</dbReference>
<evidence type="ECO:0000256" key="3">
    <source>
        <dbReference type="ARBA" id="ARBA00004496"/>
    </source>
</evidence>
<dbReference type="CDD" id="cd04033">
    <property type="entry name" value="C2_NEDD4_NEDD4L"/>
    <property type="match status" value="1"/>
</dbReference>
<keyword evidence="4" id="KW-0796">Tight junction</keyword>
<dbReference type="InterPro" id="IPR051583">
    <property type="entry name" value="YAP1"/>
</dbReference>
<evidence type="ECO:0008006" key="12">
    <source>
        <dbReference type="Google" id="ProtNLM"/>
    </source>
</evidence>
<dbReference type="EMBL" id="JAPFRF010000014">
    <property type="protein sequence ID" value="KAJ7311328.1"/>
    <property type="molecule type" value="Genomic_DNA"/>
</dbReference>
<dbReference type="GO" id="GO:0035329">
    <property type="term" value="P:hippo signaling"/>
    <property type="evidence" value="ECO:0007669"/>
    <property type="project" value="TreeGrafter"/>
</dbReference>
<keyword evidence="6" id="KW-0539">Nucleus</keyword>
<evidence type="ECO:0000256" key="6">
    <source>
        <dbReference type="ARBA" id="ARBA00023242"/>
    </source>
</evidence>
<dbReference type="Pfam" id="PF00168">
    <property type="entry name" value="C2"/>
    <property type="match status" value="1"/>
</dbReference>
<sequence length="471" mass="51985">MAAPASPSSSSPPPPPPPAGKVLGLPDGEENTRVVRLKIVAGIGLAKKDLLGASDRYVKMTVYASGDRILTSVQTKTVKKTLNPKWNEEFLFRVHPQKHRILLEVFDENRLTRDDFLGQVDVPLSQLPTENPMMTERPYSFKDFLLHPRSHKSRVKGHLRLKMTYLPESHGAEGEGPEQAEDVEPGWIVLDQPEVPGQLREPEPSLPPGWEERRDALGRIFYVNHALRRTQWNRPTAEDAGPEAGGSNTLLEVLRTFAHRRQISDEEAENPDAREWPESWEIISEDEPTAYSPRSPQASGLQGSSPGVAIPDGELGPHLPAPSRSGLGHAVSGLDGRGALQAFQTEEQPALPVLLPTSSGLPPGWEVRKDEKGRLYYIDHHSQTTTWKKPAGQVGAEVGPLEAALASSLQLPLVSEDSPRQTLHPKMPGVDQGSLPKGWEVRHAPNGRPFFIDHDSKTTTWDDPRLKVPLM</sequence>
<dbReference type="PANTHER" id="PTHR17616:SF8">
    <property type="entry name" value="TRANSCRIPTIONAL COACTIVATOR YORKIE"/>
    <property type="match status" value="1"/>
</dbReference>
<evidence type="ECO:0000256" key="4">
    <source>
        <dbReference type="ARBA" id="ARBA00022427"/>
    </source>
</evidence>
<evidence type="ECO:0000256" key="7">
    <source>
        <dbReference type="SAM" id="MobiDB-lite"/>
    </source>
</evidence>
<comment type="caution">
    <text evidence="10">The sequence shown here is derived from an EMBL/GenBank/DDBJ whole genome shotgun (WGS) entry which is preliminary data.</text>
</comment>
<dbReference type="Proteomes" id="UP001142489">
    <property type="component" value="Unassembled WGS sequence"/>
</dbReference>
<feature type="domain" description="WW" evidence="9">
    <location>
        <begin position="433"/>
        <end position="466"/>
    </location>
</feature>
<dbReference type="InterPro" id="IPR001202">
    <property type="entry name" value="WW_dom"/>
</dbReference>
<reference evidence="10" key="1">
    <citation type="journal article" date="2023" name="DNA Res.">
        <title>Chromosome-level genome assembly of Phrynocephalus forsythii using third-generation DNA sequencing and Hi-C analysis.</title>
        <authorList>
            <person name="Qi Y."/>
            <person name="Zhao W."/>
            <person name="Zhao Y."/>
            <person name="Niu C."/>
            <person name="Cao S."/>
            <person name="Zhang Y."/>
        </authorList>
    </citation>
    <scope>NUCLEOTIDE SEQUENCE</scope>
    <source>
        <tissue evidence="10">Muscle</tissue>
    </source>
</reference>
<keyword evidence="5" id="KW-0963">Cytoplasm</keyword>
<proteinExistence type="predicted"/>
<feature type="region of interest" description="Disordered" evidence="7">
    <location>
        <begin position="287"/>
        <end position="325"/>
    </location>
</feature>
<feature type="compositionally biased region" description="Polar residues" evidence="7">
    <location>
        <begin position="292"/>
        <end position="305"/>
    </location>
</feature>
<dbReference type="SMART" id="SM00456">
    <property type="entry name" value="WW"/>
    <property type="match status" value="3"/>
</dbReference>
<dbReference type="PROSITE" id="PS01159">
    <property type="entry name" value="WW_DOMAIN_1"/>
    <property type="match status" value="3"/>
</dbReference>
<evidence type="ECO:0000256" key="2">
    <source>
        <dbReference type="ARBA" id="ARBA00004435"/>
    </source>
</evidence>
<dbReference type="PANTHER" id="PTHR17616">
    <property type="entry name" value="YES-ASSOCIATED PROTEIN YAP1 FAMILY MEMBER"/>
    <property type="match status" value="1"/>
</dbReference>
<accession>A0A9Q1AUK6</accession>
<dbReference type="GO" id="GO:0005737">
    <property type="term" value="C:cytoplasm"/>
    <property type="evidence" value="ECO:0007669"/>
    <property type="project" value="UniProtKB-SubCell"/>
</dbReference>
<feature type="domain" description="WW" evidence="9">
    <location>
        <begin position="204"/>
        <end position="237"/>
    </location>
</feature>
<evidence type="ECO:0000259" key="9">
    <source>
        <dbReference type="PROSITE" id="PS50020"/>
    </source>
</evidence>
<name>A0A9Q1AUK6_9SAUR</name>
<dbReference type="InterPro" id="IPR000008">
    <property type="entry name" value="C2_dom"/>
</dbReference>
<evidence type="ECO:0000256" key="1">
    <source>
        <dbReference type="ARBA" id="ARBA00004123"/>
    </source>
</evidence>
<organism evidence="10 11">
    <name type="scientific">Phrynocephalus forsythii</name>
    <dbReference type="NCBI Taxonomy" id="171643"/>
    <lineage>
        <taxon>Eukaryota</taxon>
        <taxon>Metazoa</taxon>
        <taxon>Chordata</taxon>
        <taxon>Craniata</taxon>
        <taxon>Vertebrata</taxon>
        <taxon>Euteleostomi</taxon>
        <taxon>Lepidosauria</taxon>
        <taxon>Squamata</taxon>
        <taxon>Bifurcata</taxon>
        <taxon>Unidentata</taxon>
        <taxon>Episquamata</taxon>
        <taxon>Toxicofera</taxon>
        <taxon>Iguania</taxon>
        <taxon>Acrodonta</taxon>
        <taxon>Agamidae</taxon>
        <taxon>Agaminae</taxon>
        <taxon>Phrynocephalus</taxon>
    </lineage>
</organism>
<dbReference type="SMART" id="SM00239">
    <property type="entry name" value="C2"/>
    <property type="match status" value="1"/>
</dbReference>
<dbReference type="InterPro" id="IPR036020">
    <property type="entry name" value="WW_dom_sf"/>
</dbReference>
<dbReference type="AlphaFoldDB" id="A0A9Q1AUK6"/>
<dbReference type="GO" id="GO:0003713">
    <property type="term" value="F:transcription coactivator activity"/>
    <property type="evidence" value="ECO:0007669"/>
    <property type="project" value="TreeGrafter"/>
</dbReference>
<dbReference type="Gene3D" id="2.60.40.150">
    <property type="entry name" value="C2 domain"/>
    <property type="match status" value="1"/>
</dbReference>
<evidence type="ECO:0000256" key="5">
    <source>
        <dbReference type="ARBA" id="ARBA00022490"/>
    </source>
</evidence>
<dbReference type="PROSITE" id="PS50004">
    <property type="entry name" value="C2"/>
    <property type="match status" value="1"/>
</dbReference>
<feature type="region of interest" description="Disordered" evidence="7">
    <location>
        <begin position="1"/>
        <end position="27"/>
    </location>
</feature>